<evidence type="ECO:0000313" key="1">
    <source>
        <dbReference type="EMBL" id="POM60076.1"/>
    </source>
</evidence>
<dbReference type="PANTHER" id="PTHR11439">
    <property type="entry name" value="GAG-POL-RELATED RETROTRANSPOSON"/>
    <property type="match status" value="1"/>
</dbReference>
<evidence type="ECO:0000313" key="2">
    <source>
        <dbReference type="Proteomes" id="UP000237271"/>
    </source>
</evidence>
<protein>
    <submittedName>
        <fullName evidence="1">Polyprotein</fullName>
    </submittedName>
</protein>
<proteinExistence type="predicted"/>
<dbReference type="OrthoDB" id="126939at2759"/>
<sequence length="87" mass="9876">MLYKTSVGSYTKDNYVAAKRVLRYLQGTRTYGLVYRRHDSMPSDGLQVCAYSDADHANCPESSRSVSGHVLQLKWHSVGFKSKMQRS</sequence>
<comment type="caution">
    <text evidence="1">The sequence shown here is derived from an EMBL/GenBank/DDBJ whole genome shotgun (WGS) entry which is preliminary data.</text>
</comment>
<accession>A0A2P4X3G5</accession>
<dbReference type="Proteomes" id="UP000237271">
    <property type="component" value="Unassembled WGS sequence"/>
</dbReference>
<dbReference type="AlphaFoldDB" id="A0A2P4X3G5"/>
<dbReference type="PANTHER" id="PTHR11439:SF467">
    <property type="entry name" value="INTEGRASE CATALYTIC DOMAIN-CONTAINING PROTEIN"/>
    <property type="match status" value="1"/>
</dbReference>
<keyword evidence="2" id="KW-1185">Reference proteome</keyword>
<name>A0A2P4X3G5_9STRA</name>
<dbReference type="EMBL" id="NCKW01016946">
    <property type="protein sequence ID" value="POM60076.1"/>
    <property type="molecule type" value="Genomic_DNA"/>
</dbReference>
<reference evidence="1 2" key="1">
    <citation type="journal article" date="2017" name="Genome Biol. Evol.">
        <title>Phytophthora megakarya and P. palmivora, closely related causal agents of cacao black pod rot, underwent increases in genome sizes and gene numbers by different mechanisms.</title>
        <authorList>
            <person name="Ali S.S."/>
            <person name="Shao J."/>
            <person name="Lary D.J."/>
            <person name="Kronmiller B."/>
            <person name="Shen D."/>
            <person name="Strem M.D."/>
            <person name="Amoako-Attah I."/>
            <person name="Akrofi A.Y."/>
            <person name="Begoude B.A."/>
            <person name="Ten Hoopen G.M."/>
            <person name="Coulibaly K."/>
            <person name="Kebe B.I."/>
            <person name="Melnick R.L."/>
            <person name="Guiltinan M.J."/>
            <person name="Tyler B.M."/>
            <person name="Meinhardt L.W."/>
            <person name="Bailey B.A."/>
        </authorList>
    </citation>
    <scope>NUCLEOTIDE SEQUENCE [LARGE SCALE GENOMIC DNA]</scope>
    <source>
        <strain evidence="2">sbr112.9</strain>
    </source>
</reference>
<organism evidence="1 2">
    <name type="scientific">Phytophthora palmivora</name>
    <dbReference type="NCBI Taxonomy" id="4796"/>
    <lineage>
        <taxon>Eukaryota</taxon>
        <taxon>Sar</taxon>
        <taxon>Stramenopiles</taxon>
        <taxon>Oomycota</taxon>
        <taxon>Peronosporomycetes</taxon>
        <taxon>Peronosporales</taxon>
        <taxon>Peronosporaceae</taxon>
        <taxon>Phytophthora</taxon>
    </lineage>
</organism>
<gene>
    <name evidence="1" type="ORF">PHPALM_31114</name>
</gene>